<evidence type="ECO:0000313" key="1">
    <source>
        <dbReference type="EMBL" id="CAL0309257.1"/>
    </source>
</evidence>
<organism evidence="1 2">
    <name type="scientific">Lupinus luteus</name>
    <name type="common">European yellow lupine</name>
    <dbReference type="NCBI Taxonomy" id="3873"/>
    <lineage>
        <taxon>Eukaryota</taxon>
        <taxon>Viridiplantae</taxon>
        <taxon>Streptophyta</taxon>
        <taxon>Embryophyta</taxon>
        <taxon>Tracheophyta</taxon>
        <taxon>Spermatophyta</taxon>
        <taxon>Magnoliopsida</taxon>
        <taxon>eudicotyledons</taxon>
        <taxon>Gunneridae</taxon>
        <taxon>Pentapetalae</taxon>
        <taxon>rosids</taxon>
        <taxon>fabids</taxon>
        <taxon>Fabales</taxon>
        <taxon>Fabaceae</taxon>
        <taxon>Papilionoideae</taxon>
        <taxon>50 kb inversion clade</taxon>
        <taxon>genistoids sensu lato</taxon>
        <taxon>core genistoids</taxon>
        <taxon>Genisteae</taxon>
        <taxon>Lupinus</taxon>
    </lineage>
</organism>
<gene>
    <name evidence="1" type="ORF">LLUT_LOCUS10317</name>
</gene>
<dbReference type="AlphaFoldDB" id="A0AAV1WIZ6"/>
<comment type="caution">
    <text evidence="1">The sequence shown here is derived from an EMBL/GenBank/DDBJ whole genome shotgun (WGS) entry which is preliminary data.</text>
</comment>
<accession>A0AAV1WIZ6</accession>
<name>A0AAV1WIZ6_LUPLU</name>
<proteinExistence type="predicted"/>
<protein>
    <submittedName>
        <fullName evidence="1">Uncharacterized protein</fullName>
    </submittedName>
</protein>
<reference evidence="1 2" key="1">
    <citation type="submission" date="2024-03" db="EMBL/GenBank/DDBJ databases">
        <authorList>
            <person name="Martinez-Hernandez J."/>
        </authorList>
    </citation>
    <scope>NUCLEOTIDE SEQUENCE [LARGE SCALE GENOMIC DNA]</scope>
</reference>
<dbReference type="Proteomes" id="UP001497480">
    <property type="component" value="Unassembled WGS sequence"/>
</dbReference>
<keyword evidence="2" id="KW-1185">Reference proteome</keyword>
<evidence type="ECO:0000313" key="2">
    <source>
        <dbReference type="Proteomes" id="UP001497480"/>
    </source>
</evidence>
<sequence>MEWLSSCVVGKTVETLTSRDDEDERLVSSVSWLSVEEDTIPAWVVEGGGRLGVEGRGVEERGDGDVVIAIDGSLCGAPFLPPCNNGDFGFHNNEEDLAANVVKKVGPVLKKLKRKCQRVELMWIYALLTVECVNIFGDKEGFDQNGVCSNIENKRSTCLTKVDDRLGCDVLCHSSGSTVFSLEHEKPFHNGGLLEGENYILESPCDGDRPLIVDCCEQADSDVVSANIFNIDQSCSPVAPVLALPITMDKGCQLSLRLGRLFIVRKQRKFGRLGKV</sequence>
<dbReference type="EMBL" id="CAXHTB010000007">
    <property type="protein sequence ID" value="CAL0309257.1"/>
    <property type="molecule type" value="Genomic_DNA"/>
</dbReference>